<keyword evidence="7 10" id="KW-0648">Protein biosynthesis</keyword>
<dbReference type="Pfam" id="PF00587">
    <property type="entry name" value="tRNA-synt_2b"/>
    <property type="match status" value="1"/>
</dbReference>
<dbReference type="HAMAP" id="MF_01569">
    <property type="entry name" value="Pro_tRNA_synth_type1"/>
    <property type="match status" value="1"/>
</dbReference>
<comment type="catalytic activity">
    <reaction evidence="9 10">
        <text>tRNA(Pro) + L-proline + ATP = L-prolyl-tRNA(Pro) + AMP + diphosphate</text>
        <dbReference type="Rhea" id="RHEA:14305"/>
        <dbReference type="Rhea" id="RHEA-COMP:9700"/>
        <dbReference type="Rhea" id="RHEA-COMP:9702"/>
        <dbReference type="ChEBI" id="CHEBI:30616"/>
        <dbReference type="ChEBI" id="CHEBI:33019"/>
        <dbReference type="ChEBI" id="CHEBI:60039"/>
        <dbReference type="ChEBI" id="CHEBI:78442"/>
        <dbReference type="ChEBI" id="CHEBI:78532"/>
        <dbReference type="ChEBI" id="CHEBI:456215"/>
        <dbReference type="EC" id="6.1.1.15"/>
    </reaction>
</comment>
<dbReference type="GO" id="GO:0002161">
    <property type="term" value="F:aminoacyl-tRNA deacylase activity"/>
    <property type="evidence" value="ECO:0007669"/>
    <property type="project" value="InterPro"/>
</dbReference>
<dbReference type="SUPFAM" id="SSF55826">
    <property type="entry name" value="YbaK/ProRS associated domain"/>
    <property type="match status" value="1"/>
</dbReference>
<feature type="domain" description="Aminoacyl-transfer RNA synthetases class-II family profile" evidence="11">
    <location>
        <begin position="55"/>
        <end position="485"/>
    </location>
</feature>
<dbReference type="InterPro" id="IPR044140">
    <property type="entry name" value="ProRS_anticodon_short"/>
</dbReference>
<evidence type="ECO:0000259" key="11">
    <source>
        <dbReference type="PROSITE" id="PS50862"/>
    </source>
</evidence>
<keyword evidence="6 10" id="KW-0067">ATP-binding</keyword>
<dbReference type="GO" id="GO:0005524">
    <property type="term" value="F:ATP binding"/>
    <property type="evidence" value="ECO:0007669"/>
    <property type="project" value="UniProtKB-UniRule"/>
</dbReference>
<dbReference type="InterPro" id="IPR023717">
    <property type="entry name" value="Pro-tRNA-Synthase_IIa_type1"/>
</dbReference>
<comment type="caution">
    <text evidence="12">The sequence shown here is derived from an EMBL/GenBank/DDBJ whole genome shotgun (WGS) entry which is preliminary data.</text>
</comment>
<keyword evidence="4 10" id="KW-0436">Ligase</keyword>
<dbReference type="CDD" id="cd04334">
    <property type="entry name" value="ProRS-INS"/>
    <property type="match status" value="1"/>
</dbReference>
<evidence type="ECO:0000256" key="1">
    <source>
        <dbReference type="ARBA" id="ARBA00004496"/>
    </source>
</evidence>
<dbReference type="Gene3D" id="3.90.960.10">
    <property type="entry name" value="YbaK/aminoacyl-tRNA synthetase-associated domain"/>
    <property type="match status" value="1"/>
</dbReference>
<dbReference type="InterPro" id="IPR004154">
    <property type="entry name" value="Anticodon-bd"/>
</dbReference>
<evidence type="ECO:0000256" key="2">
    <source>
        <dbReference type="ARBA" id="ARBA00011738"/>
    </source>
</evidence>
<evidence type="ECO:0000256" key="10">
    <source>
        <dbReference type="HAMAP-Rule" id="MF_01569"/>
    </source>
</evidence>
<dbReference type="Proteomes" id="UP000886355">
    <property type="component" value="Unassembled WGS sequence"/>
</dbReference>
<gene>
    <name evidence="10" type="primary">proS</name>
    <name evidence="12" type="ORF">ENG14_03515</name>
</gene>
<organism evidence="12">
    <name type="scientific">Thermodesulforhabdus norvegica</name>
    <dbReference type="NCBI Taxonomy" id="39841"/>
    <lineage>
        <taxon>Bacteria</taxon>
        <taxon>Pseudomonadati</taxon>
        <taxon>Thermodesulfobacteriota</taxon>
        <taxon>Syntrophobacteria</taxon>
        <taxon>Syntrophobacterales</taxon>
        <taxon>Thermodesulforhabdaceae</taxon>
        <taxon>Thermodesulforhabdus</taxon>
    </lineage>
</organism>
<dbReference type="NCBIfam" id="NF006625">
    <property type="entry name" value="PRK09194.1"/>
    <property type="match status" value="1"/>
</dbReference>
<dbReference type="EC" id="6.1.1.15" evidence="10"/>
<dbReference type="InterPro" id="IPR033730">
    <property type="entry name" value="ProRS_core_prok"/>
</dbReference>
<evidence type="ECO:0000256" key="3">
    <source>
        <dbReference type="ARBA" id="ARBA00022490"/>
    </source>
</evidence>
<dbReference type="SUPFAM" id="SSF52954">
    <property type="entry name" value="Class II aaRS ABD-related"/>
    <property type="match status" value="1"/>
</dbReference>
<evidence type="ECO:0000256" key="8">
    <source>
        <dbReference type="ARBA" id="ARBA00023146"/>
    </source>
</evidence>
<comment type="subunit">
    <text evidence="2 10">Homodimer.</text>
</comment>
<dbReference type="PROSITE" id="PS50862">
    <property type="entry name" value="AA_TRNA_LIGASE_II"/>
    <property type="match status" value="1"/>
</dbReference>
<keyword evidence="3 10" id="KW-0963">Cytoplasm</keyword>
<dbReference type="GO" id="GO:0006433">
    <property type="term" value="P:prolyl-tRNA aminoacylation"/>
    <property type="evidence" value="ECO:0007669"/>
    <property type="project" value="UniProtKB-UniRule"/>
</dbReference>
<evidence type="ECO:0000256" key="4">
    <source>
        <dbReference type="ARBA" id="ARBA00022598"/>
    </source>
</evidence>
<comment type="domain">
    <text evidence="10">Consists of three domains: the N-terminal catalytic domain, the editing domain and the C-terminal anticodon-binding domain.</text>
</comment>
<dbReference type="Gene3D" id="3.30.930.10">
    <property type="entry name" value="Bira Bifunctional Protein, Domain 2"/>
    <property type="match status" value="2"/>
</dbReference>
<evidence type="ECO:0000256" key="5">
    <source>
        <dbReference type="ARBA" id="ARBA00022741"/>
    </source>
</evidence>
<dbReference type="InterPro" id="IPR002316">
    <property type="entry name" value="Pro-tRNA-ligase_IIa"/>
</dbReference>
<reference evidence="12" key="1">
    <citation type="journal article" date="2020" name="mSystems">
        <title>Genome- and Community-Level Interaction Insights into Carbon Utilization and Element Cycling Functions of Hydrothermarchaeota in Hydrothermal Sediment.</title>
        <authorList>
            <person name="Zhou Z."/>
            <person name="Liu Y."/>
            <person name="Xu W."/>
            <person name="Pan J."/>
            <person name="Luo Z.H."/>
            <person name="Li M."/>
        </authorList>
    </citation>
    <scope>NUCLEOTIDE SEQUENCE [LARGE SCALE GENOMIC DNA]</scope>
    <source>
        <strain evidence="12">HyVt-19</strain>
    </source>
</reference>
<proteinExistence type="inferred from homology"/>
<dbReference type="InterPro" id="IPR050062">
    <property type="entry name" value="Pro-tRNA_synthetase"/>
</dbReference>
<dbReference type="Pfam" id="PF04073">
    <property type="entry name" value="tRNA_edit"/>
    <property type="match status" value="1"/>
</dbReference>
<dbReference type="PANTHER" id="PTHR42753:SF2">
    <property type="entry name" value="PROLINE--TRNA LIGASE"/>
    <property type="match status" value="1"/>
</dbReference>
<accession>A0A7C0WUG9</accession>
<dbReference type="Gene3D" id="3.40.50.800">
    <property type="entry name" value="Anticodon-binding domain"/>
    <property type="match status" value="1"/>
</dbReference>
<keyword evidence="5 10" id="KW-0547">Nucleotide-binding</keyword>
<name>A0A7C0WUG9_9BACT</name>
<dbReference type="PANTHER" id="PTHR42753">
    <property type="entry name" value="MITOCHONDRIAL RIBOSOME PROTEIN L39/PROLYL-TRNA LIGASE FAMILY MEMBER"/>
    <property type="match status" value="1"/>
</dbReference>
<dbReference type="InterPro" id="IPR004500">
    <property type="entry name" value="Pro-tRNA-synth_IIa_bac-type"/>
</dbReference>
<dbReference type="CDD" id="cd00779">
    <property type="entry name" value="ProRS_core_prok"/>
    <property type="match status" value="1"/>
</dbReference>
<dbReference type="EMBL" id="DQZW01000164">
    <property type="protein sequence ID" value="HDL89952.1"/>
    <property type="molecule type" value="Genomic_DNA"/>
</dbReference>
<evidence type="ECO:0000313" key="12">
    <source>
        <dbReference type="EMBL" id="HDL89952.1"/>
    </source>
</evidence>
<evidence type="ECO:0000256" key="9">
    <source>
        <dbReference type="ARBA" id="ARBA00047671"/>
    </source>
</evidence>
<dbReference type="InterPro" id="IPR036754">
    <property type="entry name" value="YbaK/aa-tRNA-synt-asso_dom_sf"/>
</dbReference>
<comment type="similarity">
    <text evidence="10">Belongs to the class-II aminoacyl-tRNA synthetase family. ProS type 1 subfamily.</text>
</comment>
<sequence length="599" mass="67623">MWIFLKYNFLMPPGGILMRYSKAFIHTYYETPKEAETPSHVFLLRGCYIYPVAAGVYSLLPLGHRVAEKIKQIIREEMDAIDCLEITMPVLNPAELWKKTKRYFDIGPELFRFRDRRNREFVLAMTHEEVVTDIAKQFIKSYRDLPVTLYQIQTKIRDEARPRGGLLRVREFTMKDAYSFHPDFDDLDRFYPRMFNAYLRVFARCGLESIPIEAHSGIMGGTGSHEFMLPSEYGEDRFVTCSSCSYRANTEKAVGKKNMPQDDASSVPPAERVSTPGVKTIADLKEFFNISSERFLKTVAYSADDQLVLAVIRGDFDISETKLATYLKAVRLELAPEEMLEKHGLYGGFLSPVGLPKNIRVVADDSVTAEIAFVAGGNEPDVHFKNVLYGRDFSVDEITDIAEVRDGDGCVQCGKGVLKIRRGIELGHTFKLGTKYTASDTMDVTYLDSGGKPQRVVMGCYGIGVERLMAAVVERWHDEAGIIWPITVAPYHVVIVPIGQKPDVMTLAEECYRRIGGKYDVIIDDRNESPGVKFKDADLLGFPIRVVVSQKLLQQGAVEIKVRKTGEVIICPTSELVERIVKVENQLLPNLTGLPFMDE</sequence>
<dbReference type="Pfam" id="PF03129">
    <property type="entry name" value="HGTP_anticodon"/>
    <property type="match status" value="1"/>
</dbReference>
<keyword evidence="8 10" id="KW-0030">Aminoacyl-tRNA synthetase</keyword>
<dbReference type="NCBIfam" id="TIGR00409">
    <property type="entry name" value="proS_fam_II"/>
    <property type="match status" value="1"/>
</dbReference>
<protein>
    <recommendedName>
        <fullName evidence="10">Proline--tRNA ligase</fullName>
        <ecNumber evidence="10">6.1.1.15</ecNumber>
    </recommendedName>
    <alternativeName>
        <fullName evidence="10">Prolyl-tRNA synthetase</fullName>
        <shortName evidence="10">ProRS</shortName>
    </alternativeName>
</protein>
<comment type="function">
    <text evidence="10">Catalyzes the attachment of proline to tRNA(Pro) in a two-step reaction: proline is first activated by ATP to form Pro-AMP and then transferred to the acceptor end of tRNA(Pro). As ProRS can inadvertently accommodate and process non-cognate amino acids such as alanine and cysteine, to avoid such errors it has two additional distinct editing activities against alanine. One activity is designated as 'pretransfer' editing and involves the tRNA(Pro)-independent hydrolysis of activated Ala-AMP. The other activity is designated 'posttransfer' editing and involves deacylation of mischarged Ala-tRNA(Pro). The misacylated Cys-tRNA(Pro) is not edited by ProRS.</text>
</comment>
<dbReference type="InterPro" id="IPR002314">
    <property type="entry name" value="aa-tRNA-synt_IIb"/>
</dbReference>
<dbReference type="InterPro" id="IPR045864">
    <property type="entry name" value="aa-tRNA-synth_II/BPL/LPL"/>
</dbReference>
<dbReference type="GO" id="GO:0004827">
    <property type="term" value="F:proline-tRNA ligase activity"/>
    <property type="evidence" value="ECO:0007669"/>
    <property type="project" value="UniProtKB-UniRule"/>
</dbReference>
<dbReference type="InterPro" id="IPR006195">
    <property type="entry name" value="aa-tRNA-synth_II"/>
</dbReference>
<evidence type="ECO:0000256" key="6">
    <source>
        <dbReference type="ARBA" id="ARBA00022840"/>
    </source>
</evidence>
<dbReference type="SUPFAM" id="SSF55681">
    <property type="entry name" value="Class II aaRS and biotin synthetases"/>
    <property type="match status" value="1"/>
</dbReference>
<dbReference type="InterPro" id="IPR007214">
    <property type="entry name" value="YbaK/aa-tRNA-synth-assoc-dom"/>
</dbReference>
<dbReference type="GO" id="GO:0005829">
    <property type="term" value="C:cytosol"/>
    <property type="evidence" value="ECO:0007669"/>
    <property type="project" value="TreeGrafter"/>
</dbReference>
<dbReference type="PRINTS" id="PR01046">
    <property type="entry name" value="TRNASYNTHPRO"/>
</dbReference>
<evidence type="ECO:0000256" key="7">
    <source>
        <dbReference type="ARBA" id="ARBA00022917"/>
    </source>
</evidence>
<comment type="subcellular location">
    <subcellularLocation>
        <location evidence="1 10">Cytoplasm</location>
    </subcellularLocation>
</comment>
<dbReference type="CDD" id="cd00861">
    <property type="entry name" value="ProRS_anticodon_short"/>
    <property type="match status" value="1"/>
</dbReference>
<dbReference type="AlphaFoldDB" id="A0A7C0WUG9"/>
<dbReference type="InterPro" id="IPR036621">
    <property type="entry name" value="Anticodon-bd_dom_sf"/>
</dbReference>